<dbReference type="Pfam" id="PF12260">
    <property type="entry name" value="PIP49_C"/>
    <property type="match status" value="1"/>
</dbReference>
<name>A0ABP0GYN5_CLALP</name>
<feature type="domain" description="FAM69 protein-kinase" evidence="1">
    <location>
        <begin position="147"/>
        <end position="289"/>
    </location>
</feature>
<dbReference type="SUPFAM" id="SSF56112">
    <property type="entry name" value="Protein kinase-like (PK-like)"/>
    <property type="match status" value="1"/>
</dbReference>
<dbReference type="PANTHER" id="PTHR46448:SF1">
    <property type="entry name" value="PROTEIN KINASE DOMAIN-CONTAINING PROTEIN"/>
    <property type="match status" value="1"/>
</dbReference>
<dbReference type="EMBL" id="CAWYQH010000163">
    <property type="protein sequence ID" value="CAK8696862.1"/>
    <property type="molecule type" value="Genomic_DNA"/>
</dbReference>
<protein>
    <recommendedName>
        <fullName evidence="1">FAM69 protein-kinase domain-containing protein</fullName>
    </recommendedName>
</protein>
<dbReference type="InterPro" id="IPR022049">
    <property type="entry name" value="FAM69_kinase_dom"/>
</dbReference>
<accession>A0ABP0GYN5</accession>
<keyword evidence="3" id="KW-1185">Reference proteome</keyword>
<dbReference type="InterPro" id="IPR011009">
    <property type="entry name" value="Kinase-like_dom_sf"/>
</dbReference>
<reference evidence="2 3" key="1">
    <citation type="submission" date="2024-02" db="EMBL/GenBank/DDBJ databases">
        <authorList>
            <person name="Daric V."/>
            <person name="Darras S."/>
        </authorList>
    </citation>
    <scope>NUCLEOTIDE SEQUENCE [LARGE SCALE GENOMIC DNA]</scope>
</reference>
<dbReference type="PANTHER" id="PTHR46448">
    <property type="entry name" value="PROTEIN KINASE DOMAIN-CONTAINING PROTEIN"/>
    <property type="match status" value="1"/>
</dbReference>
<dbReference type="Gene3D" id="1.10.510.10">
    <property type="entry name" value="Transferase(Phosphotransferase) domain 1"/>
    <property type="match status" value="1"/>
</dbReference>
<organism evidence="2 3">
    <name type="scientific">Clavelina lepadiformis</name>
    <name type="common">Light-bulb sea squirt</name>
    <name type="synonym">Ascidia lepadiformis</name>
    <dbReference type="NCBI Taxonomy" id="159417"/>
    <lineage>
        <taxon>Eukaryota</taxon>
        <taxon>Metazoa</taxon>
        <taxon>Chordata</taxon>
        <taxon>Tunicata</taxon>
        <taxon>Ascidiacea</taxon>
        <taxon>Aplousobranchia</taxon>
        <taxon>Clavelinidae</taxon>
        <taxon>Clavelina</taxon>
    </lineage>
</organism>
<evidence type="ECO:0000313" key="3">
    <source>
        <dbReference type="Proteomes" id="UP001642483"/>
    </source>
</evidence>
<evidence type="ECO:0000259" key="1">
    <source>
        <dbReference type="Pfam" id="PF12260"/>
    </source>
</evidence>
<sequence>MSKSSKHDKNGTSIDFSYLFNELMAAVKVQNYFMYLTGCKEADKIQAEEVWHETQHTLFYSTNINNEDVLVEVTKPNMDVLVTAKCGFADSDHSQQNVDRCFLLKNRRILDEAILLMQLRHPNIAKIMGLCVQRKDTSKKHGTVTKAHGVTLAKEGGNFVQLEQLKSASWEERLKVAFDFLSLALYLTDTPLGNIRLEDWSADNFIVSAKDGKSKLNNLQQTIYSTEPFCKSNKDCLVNGLNCGIQCDKGKCVGYNEKKNLHELNQAILSPLLRYNVPQKLTDDVLKILSDLNNLKVSTSQAVMTLMHLLPSSQPGVKLAPQMMAHNAVEENNAGILSMKRFPDGSQVDSWEQHEMVVSINEVNLDLIDNVQHAVEIDPPVEIKPEKTVAFGFRKIENADYPGRYDYYCSHSKAEWGCVLSLPVVDEALQKCADDVKCKAVVTIPHLRKEGWIIAILKSDNSQPVDHAGTTVYVKAESSDSHSFEEMPPAVDVNMGPQKADCLNEVTSLQSKERSAFEAAMMKACGWPGFTGEQFSTMVEESKVEDATTFKPARGKLANGGQMNVMLNSQDTKRAALFLAKRGPDEFDLSQLAVYQLDQMLGLYKTIPAVERLLTAEELSDAGFPVDVGGNQFDKFRPLKQSDSSLLGVIVPQVNARITLEHHLSVPRLSGITNAVTPFSKKQLRDLEYLLLGYLASVPVPRKGHPNIQGRLIHIRTEEAFLHDSNEYMSYLYHCQFPSRVIATLRYAEKNRCDLGSQIRSRLADNNSPDISKVLKTNVRELLKLVDQCIAKFGRQEVLYDMSL</sequence>
<dbReference type="Proteomes" id="UP001642483">
    <property type="component" value="Unassembled WGS sequence"/>
</dbReference>
<evidence type="ECO:0000313" key="2">
    <source>
        <dbReference type="EMBL" id="CAK8696862.1"/>
    </source>
</evidence>
<dbReference type="InterPro" id="IPR042983">
    <property type="entry name" value="PKDCC"/>
</dbReference>
<proteinExistence type="predicted"/>
<gene>
    <name evidence="2" type="ORF">CVLEPA_LOCUS30175</name>
</gene>
<comment type="caution">
    <text evidence="2">The sequence shown here is derived from an EMBL/GenBank/DDBJ whole genome shotgun (WGS) entry which is preliminary data.</text>
</comment>